<feature type="compositionally biased region" description="Basic and acidic residues" evidence="2">
    <location>
        <begin position="540"/>
        <end position="561"/>
    </location>
</feature>
<dbReference type="Gene3D" id="2.40.10.120">
    <property type="match status" value="1"/>
</dbReference>
<dbReference type="eggNOG" id="COG0265">
    <property type="taxonomic scope" value="Bacteria"/>
</dbReference>
<evidence type="ECO:0000256" key="1">
    <source>
        <dbReference type="ARBA" id="ARBA00023284"/>
    </source>
</evidence>
<reference evidence="4 5" key="1">
    <citation type="journal article" date="2009" name="Stand. Genomic Sci.">
        <title>Complete genome sequence of Pirellula staleyi type strain (ATCC 27377).</title>
        <authorList>
            <person name="Clum A."/>
            <person name="Tindall B.J."/>
            <person name="Sikorski J."/>
            <person name="Ivanova N."/>
            <person name="Mavrommatis K."/>
            <person name="Lucas S."/>
            <person name="Glavina del Rio T."/>
            <person name="Nolan M."/>
            <person name="Chen F."/>
            <person name="Tice H."/>
            <person name="Pitluck S."/>
            <person name="Cheng J.F."/>
            <person name="Chertkov O."/>
            <person name="Brettin T."/>
            <person name="Han C."/>
            <person name="Detter J.C."/>
            <person name="Kuske C."/>
            <person name="Bruce D."/>
            <person name="Goodwin L."/>
            <person name="Ovchinikova G."/>
            <person name="Pati A."/>
            <person name="Mikhailova N."/>
            <person name="Chen A."/>
            <person name="Palaniappan K."/>
            <person name="Land M."/>
            <person name="Hauser L."/>
            <person name="Chang Y.J."/>
            <person name="Jeffries C.D."/>
            <person name="Chain P."/>
            <person name="Rohde M."/>
            <person name="Goker M."/>
            <person name="Bristow J."/>
            <person name="Eisen J.A."/>
            <person name="Markowitz V."/>
            <person name="Hugenholtz P."/>
            <person name="Kyrpides N.C."/>
            <person name="Klenk H.P."/>
            <person name="Lapidus A."/>
        </authorList>
    </citation>
    <scope>NUCLEOTIDE SEQUENCE [LARGE SCALE GENOMIC DNA]</scope>
    <source>
        <strain evidence="5">ATCC 27377 / DSM 6068 / ICPB 4128</strain>
    </source>
</reference>
<dbReference type="Gene3D" id="3.40.30.10">
    <property type="entry name" value="Glutaredoxin"/>
    <property type="match status" value="1"/>
</dbReference>
<dbReference type="Pfam" id="PF00085">
    <property type="entry name" value="Thioredoxin"/>
    <property type="match status" value="1"/>
</dbReference>
<gene>
    <name evidence="4" type="ordered locus">Psta_2016</name>
</gene>
<dbReference type="Pfam" id="PF13365">
    <property type="entry name" value="Trypsin_2"/>
    <property type="match status" value="1"/>
</dbReference>
<dbReference type="eggNOG" id="COG0526">
    <property type="taxonomic scope" value="Bacteria"/>
</dbReference>
<dbReference type="InterPro" id="IPR050620">
    <property type="entry name" value="Thioredoxin_H-type-like"/>
</dbReference>
<dbReference type="SUPFAM" id="SSF52833">
    <property type="entry name" value="Thioredoxin-like"/>
    <property type="match status" value="1"/>
</dbReference>
<feature type="compositionally biased region" description="Polar residues" evidence="2">
    <location>
        <begin position="99"/>
        <end position="110"/>
    </location>
</feature>
<dbReference type="OrthoDB" id="8560253at2"/>
<keyword evidence="5" id="KW-1185">Reference proteome</keyword>
<feature type="compositionally biased region" description="Low complexity" evidence="2">
    <location>
        <begin position="113"/>
        <end position="127"/>
    </location>
</feature>
<dbReference type="STRING" id="530564.Psta_2016"/>
<evidence type="ECO:0000256" key="2">
    <source>
        <dbReference type="SAM" id="MobiDB-lite"/>
    </source>
</evidence>
<dbReference type="InterPro" id="IPR036249">
    <property type="entry name" value="Thioredoxin-like_sf"/>
</dbReference>
<feature type="domain" description="Thioredoxin" evidence="3">
    <location>
        <begin position="17"/>
        <end position="94"/>
    </location>
</feature>
<dbReference type="KEGG" id="psl:Psta_2016"/>
<dbReference type="AlphaFoldDB" id="D2R0U2"/>
<protein>
    <submittedName>
        <fullName evidence="4">Thioredoxin domain protein</fullName>
    </submittedName>
</protein>
<dbReference type="PANTHER" id="PTHR10438">
    <property type="entry name" value="THIOREDOXIN"/>
    <property type="match status" value="1"/>
</dbReference>
<feature type="compositionally biased region" description="Low complexity" evidence="2">
    <location>
        <begin position="528"/>
        <end position="539"/>
    </location>
</feature>
<evidence type="ECO:0000259" key="3">
    <source>
        <dbReference type="Pfam" id="PF00085"/>
    </source>
</evidence>
<dbReference type="InterPro" id="IPR013766">
    <property type="entry name" value="Thioredoxin_domain"/>
</dbReference>
<proteinExistence type="predicted"/>
<feature type="region of interest" description="Disordered" evidence="2">
    <location>
        <begin position="98"/>
        <end position="139"/>
    </location>
</feature>
<dbReference type="SUPFAM" id="SSF50494">
    <property type="entry name" value="Trypsin-like serine proteases"/>
    <property type="match status" value="1"/>
</dbReference>
<accession>D2R0U2</accession>
<feature type="region of interest" description="Disordered" evidence="2">
    <location>
        <begin position="315"/>
        <end position="343"/>
    </location>
</feature>
<keyword evidence="1" id="KW-0676">Redox-active center</keyword>
<sequence length="573" mass="60615">MVASVATVLLVLAAGGDAVLLQFSSQNCAPCQAMQSTVERLAGSGYSVRRVDVDNYPQVARQYDVREIPCFVMLHGGRETDRVVGRASFDRLAAMYTPPEQNSQPSTTFVSHPGAAQGPSAAQPAAQYVPTPYKPEPYQPQHLAAAPMAQAPVAQAPAASQPQVPAAYEQADFSTPRAVAVTPTQYREEAANPTDVRRRAMAATVRLKVEDETGFGFGTGTIIDTHDDEALVVTCGHLFRESQGKGTISVDLFAAAGAPSIAGQLIAYDLTRDIALVSIRPGMKVTPMTVASGLTPVVPRESVFSIGCDKGGEPSVRDSQVTGVNKFRGPPNVTVAGQPVDGRSGGGLFSEQGELIGICNAANPADDEGLYAALGSIHWQLDQIGQTQLYKREAEVSQQSPAAMPQEVPPAQSQQFASNAFAANEAVAPAAAVQPAGNFALPEEQLPTEFPQRQQEVAPAVMSASIPSGRQQFAKTVEDAFAGAGADEEMILIVRSRSNPAAPSQVYVLDRPGSKLVSEMAAVARPLAPAANAPPAQQLAREHQQPSNDPRSDRFARRDEYSNEPIIRGQSQP</sequence>
<name>D2R0U2_PIRSD</name>
<organism evidence="4 5">
    <name type="scientific">Pirellula staleyi (strain ATCC 27377 / DSM 6068 / ICPB 4128)</name>
    <name type="common">Pirella staleyi</name>
    <dbReference type="NCBI Taxonomy" id="530564"/>
    <lineage>
        <taxon>Bacteria</taxon>
        <taxon>Pseudomonadati</taxon>
        <taxon>Planctomycetota</taxon>
        <taxon>Planctomycetia</taxon>
        <taxon>Pirellulales</taxon>
        <taxon>Pirellulaceae</taxon>
        <taxon>Pirellula</taxon>
    </lineage>
</organism>
<dbReference type="Proteomes" id="UP000001887">
    <property type="component" value="Chromosome"/>
</dbReference>
<feature type="region of interest" description="Disordered" evidence="2">
    <location>
        <begin position="528"/>
        <end position="573"/>
    </location>
</feature>
<dbReference type="InterPro" id="IPR017937">
    <property type="entry name" value="Thioredoxin_CS"/>
</dbReference>
<dbReference type="EMBL" id="CP001848">
    <property type="protein sequence ID" value="ADB16690.1"/>
    <property type="molecule type" value="Genomic_DNA"/>
</dbReference>
<dbReference type="PANTHER" id="PTHR10438:SF468">
    <property type="entry name" value="THIOREDOXIN-1-RELATED"/>
    <property type="match status" value="1"/>
</dbReference>
<evidence type="ECO:0000313" key="5">
    <source>
        <dbReference type="Proteomes" id="UP000001887"/>
    </source>
</evidence>
<evidence type="ECO:0000313" key="4">
    <source>
        <dbReference type="EMBL" id="ADB16690.1"/>
    </source>
</evidence>
<dbReference type="CDD" id="cd02947">
    <property type="entry name" value="TRX_family"/>
    <property type="match status" value="1"/>
</dbReference>
<dbReference type="PROSITE" id="PS00194">
    <property type="entry name" value="THIOREDOXIN_1"/>
    <property type="match status" value="1"/>
</dbReference>
<dbReference type="HOGENOM" id="CLU_475556_0_0_0"/>
<dbReference type="InterPro" id="IPR009003">
    <property type="entry name" value="Peptidase_S1_PA"/>
</dbReference>